<proteinExistence type="predicted"/>
<name>A0ABR8D8F0_9NOST</name>
<accession>A0ABR8D8F0</accession>
<keyword evidence="2" id="KW-1185">Reference proteome</keyword>
<comment type="caution">
    <text evidence="1">The sequence shown here is derived from an EMBL/GenBank/DDBJ whole genome shotgun (WGS) entry which is preliminary data.</text>
</comment>
<reference evidence="1 2" key="1">
    <citation type="journal article" date="2020" name="ISME J.">
        <title>Comparative genomics reveals insights into cyanobacterial evolution and habitat adaptation.</title>
        <authorList>
            <person name="Chen M.Y."/>
            <person name="Teng W.K."/>
            <person name="Zhao L."/>
            <person name="Hu C.X."/>
            <person name="Zhou Y.K."/>
            <person name="Han B.P."/>
            <person name="Song L.R."/>
            <person name="Shu W.S."/>
        </authorList>
    </citation>
    <scope>NUCLEOTIDE SEQUENCE [LARGE SCALE GENOMIC DNA]</scope>
    <source>
        <strain evidence="1 2">FACHB-119</strain>
    </source>
</reference>
<dbReference type="RefSeq" id="WP_190476334.1">
    <property type="nucleotide sequence ID" value="NZ_JACJSG010000035.1"/>
</dbReference>
<dbReference type="Proteomes" id="UP000661112">
    <property type="component" value="Unassembled WGS sequence"/>
</dbReference>
<gene>
    <name evidence="1" type="ORF">H6G83_23170</name>
</gene>
<evidence type="ECO:0000313" key="2">
    <source>
        <dbReference type="Proteomes" id="UP000661112"/>
    </source>
</evidence>
<dbReference type="EMBL" id="JACJSG010000035">
    <property type="protein sequence ID" value="MBD2503470.1"/>
    <property type="molecule type" value="Genomic_DNA"/>
</dbReference>
<sequence length="49" mass="5707">MSKLWQLIHNYRCIITIIIIKGLGAVCLKDTSERRSPPLERSPTHLYLK</sequence>
<protein>
    <submittedName>
        <fullName evidence="1">Uncharacterized protein</fullName>
    </submittedName>
</protein>
<evidence type="ECO:0000313" key="1">
    <source>
        <dbReference type="EMBL" id="MBD2503470.1"/>
    </source>
</evidence>
<organism evidence="1 2">
    <name type="scientific">Anabaena azotica FACHB-119</name>
    <dbReference type="NCBI Taxonomy" id="947527"/>
    <lineage>
        <taxon>Bacteria</taxon>
        <taxon>Bacillati</taxon>
        <taxon>Cyanobacteriota</taxon>
        <taxon>Cyanophyceae</taxon>
        <taxon>Nostocales</taxon>
        <taxon>Nostocaceae</taxon>
        <taxon>Anabaena</taxon>
        <taxon>Anabaena azotica</taxon>
    </lineage>
</organism>